<keyword evidence="2" id="KW-1133">Transmembrane helix</keyword>
<dbReference type="EMBL" id="MU853612">
    <property type="protein sequence ID" value="KAK4141388.1"/>
    <property type="molecule type" value="Genomic_DNA"/>
</dbReference>
<dbReference type="Proteomes" id="UP001302676">
    <property type="component" value="Unassembled WGS sequence"/>
</dbReference>
<evidence type="ECO:0000256" key="2">
    <source>
        <dbReference type="SAM" id="Phobius"/>
    </source>
</evidence>
<sequence length="179" mass="19400">MVDISGARPHAWRIAIATVTLLTLFLFFDPIGFASSSMDSAVATWAPGGTPGAVTHVVMFQFKSDADPAAVEAACAKMMSLREDCLAQNSNYPYIKSIAGGRDNSNEKLQVRPIPMASFFRPSPSGGSHGATHAFVVEFASPDDRNYYVEHDPAHQAFKEEIAEIVEETIVLDFANGKF</sequence>
<comment type="caution">
    <text evidence="4">The sequence shown here is derived from an EMBL/GenBank/DDBJ whole genome shotgun (WGS) entry which is preliminary data.</text>
</comment>
<dbReference type="GeneID" id="87814579"/>
<dbReference type="PROSITE" id="PS51502">
    <property type="entry name" value="S_R_A_B_BARREL"/>
    <property type="match status" value="1"/>
</dbReference>
<reference evidence="4" key="2">
    <citation type="submission" date="2023-05" db="EMBL/GenBank/DDBJ databases">
        <authorList>
            <consortium name="Lawrence Berkeley National Laboratory"/>
            <person name="Steindorff A."/>
            <person name="Hensen N."/>
            <person name="Bonometti L."/>
            <person name="Westerberg I."/>
            <person name="Brannstrom I.O."/>
            <person name="Guillou S."/>
            <person name="Cros-Aarteil S."/>
            <person name="Calhoun S."/>
            <person name="Haridas S."/>
            <person name="Kuo A."/>
            <person name="Mondo S."/>
            <person name="Pangilinan J."/>
            <person name="Riley R."/>
            <person name="Labutti K."/>
            <person name="Andreopoulos B."/>
            <person name="Lipzen A."/>
            <person name="Chen C."/>
            <person name="Yanf M."/>
            <person name="Daum C."/>
            <person name="Ng V."/>
            <person name="Clum A."/>
            <person name="Ohm R."/>
            <person name="Martin F."/>
            <person name="Silar P."/>
            <person name="Natvig D."/>
            <person name="Lalanne C."/>
            <person name="Gautier V."/>
            <person name="Ament-Velasquez S.L."/>
            <person name="Kruys A."/>
            <person name="Hutchinson M.I."/>
            <person name="Powell A.J."/>
            <person name="Barry K."/>
            <person name="Miller A.N."/>
            <person name="Grigoriev I.V."/>
            <person name="Debuchy R."/>
            <person name="Gladieux P."/>
            <person name="Thoren M.H."/>
            <person name="Johannesson H."/>
        </authorList>
    </citation>
    <scope>NUCLEOTIDE SEQUENCE</scope>
    <source>
        <strain evidence="4">CBS 141.50</strain>
    </source>
</reference>
<reference evidence="4" key="1">
    <citation type="journal article" date="2023" name="Mol. Phylogenet. Evol.">
        <title>Genome-scale phylogeny and comparative genomics of the fungal order Sordariales.</title>
        <authorList>
            <person name="Hensen N."/>
            <person name="Bonometti L."/>
            <person name="Westerberg I."/>
            <person name="Brannstrom I.O."/>
            <person name="Guillou S."/>
            <person name="Cros-Aarteil S."/>
            <person name="Calhoun S."/>
            <person name="Haridas S."/>
            <person name="Kuo A."/>
            <person name="Mondo S."/>
            <person name="Pangilinan J."/>
            <person name="Riley R."/>
            <person name="LaButti K."/>
            <person name="Andreopoulos B."/>
            <person name="Lipzen A."/>
            <person name="Chen C."/>
            <person name="Yan M."/>
            <person name="Daum C."/>
            <person name="Ng V."/>
            <person name="Clum A."/>
            <person name="Steindorff A."/>
            <person name="Ohm R.A."/>
            <person name="Martin F."/>
            <person name="Silar P."/>
            <person name="Natvig D.O."/>
            <person name="Lalanne C."/>
            <person name="Gautier V."/>
            <person name="Ament-Velasquez S.L."/>
            <person name="Kruys A."/>
            <person name="Hutchinson M.I."/>
            <person name="Powell A.J."/>
            <person name="Barry K."/>
            <person name="Miller A.N."/>
            <person name="Grigoriev I.V."/>
            <person name="Debuchy R."/>
            <person name="Gladieux P."/>
            <person name="Hiltunen Thoren M."/>
            <person name="Johannesson H."/>
        </authorList>
    </citation>
    <scope>NUCLEOTIDE SEQUENCE</scope>
    <source>
        <strain evidence="4">CBS 141.50</strain>
    </source>
</reference>
<dbReference type="SUPFAM" id="SSF54909">
    <property type="entry name" value="Dimeric alpha+beta barrel"/>
    <property type="match status" value="1"/>
</dbReference>
<dbReference type="InterPro" id="IPR044662">
    <property type="entry name" value="HS1/DABB1-like"/>
</dbReference>
<dbReference type="Gene3D" id="3.30.70.100">
    <property type="match status" value="1"/>
</dbReference>
<accession>A0AAN6UYE5</accession>
<organism evidence="4 5">
    <name type="scientific">Dichotomopilus funicola</name>
    <dbReference type="NCBI Taxonomy" id="1934379"/>
    <lineage>
        <taxon>Eukaryota</taxon>
        <taxon>Fungi</taxon>
        <taxon>Dikarya</taxon>
        <taxon>Ascomycota</taxon>
        <taxon>Pezizomycotina</taxon>
        <taxon>Sordariomycetes</taxon>
        <taxon>Sordariomycetidae</taxon>
        <taxon>Sordariales</taxon>
        <taxon>Chaetomiaceae</taxon>
        <taxon>Dichotomopilus</taxon>
    </lineage>
</organism>
<proteinExistence type="predicted"/>
<dbReference type="Pfam" id="PF07876">
    <property type="entry name" value="Dabb"/>
    <property type="match status" value="2"/>
</dbReference>
<dbReference type="PANTHER" id="PTHR33178:SF10">
    <property type="entry name" value="STRESS-RESPONSE A_B BARREL DOMAIN-CONTAINING PROTEIN"/>
    <property type="match status" value="1"/>
</dbReference>
<evidence type="ECO:0000256" key="1">
    <source>
        <dbReference type="ARBA" id="ARBA00011738"/>
    </source>
</evidence>
<dbReference type="RefSeq" id="XP_062634759.1">
    <property type="nucleotide sequence ID" value="XM_062777966.1"/>
</dbReference>
<dbReference type="InterPro" id="IPR011008">
    <property type="entry name" value="Dimeric_a/b-barrel"/>
</dbReference>
<keyword evidence="2" id="KW-0812">Transmembrane</keyword>
<evidence type="ECO:0000259" key="3">
    <source>
        <dbReference type="PROSITE" id="PS51502"/>
    </source>
</evidence>
<feature type="transmembrane region" description="Helical" evidence="2">
    <location>
        <begin position="12"/>
        <end position="28"/>
    </location>
</feature>
<dbReference type="AlphaFoldDB" id="A0AAN6UYE5"/>
<comment type="subunit">
    <text evidence="1">Homodimer.</text>
</comment>
<gene>
    <name evidence="4" type="ORF">C8A04DRAFT_14111</name>
</gene>
<dbReference type="InterPro" id="IPR013097">
    <property type="entry name" value="Dabb"/>
</dbReference>
<feature type="domain" description="Stress-response A/B barrel" evidence="3">
    <location>
        <begin position="54"/>
        <end position="174"/>
    </location>
</feature>
<dbReference type="SMART" id="SM00886">
    <property type="entry name" value="Dabb"/>
    <property type="match status" value="1"/>
</dbReference>
<protein>
    <recommendedName>
        <fullName evidence="3">Stress-response A/B barrel domain-containing protein</fullName>
    </recommendedName>
</protein>
<dbReference type="PANTHER" id="PTHR33178">
    <property type="match status" value="1"/>
</dbReference>
<keyword evidence="2" id="KW-0472">Membrane</keyword>
<keyword evidence="5" id="KW-1185">Reference proteome</keyword>
<evidence type="ECO:0000313" key="4">
    <source>
        <dbReference type="EMBL" id="KAK4141388.1"/>
    </source>
</evidence>
<name>A0AAN6UYE5_9PEZI</name>
<evidence type="ECO:0000313" key="5">
    <source>
        <dbReference type="Proteomes" id="UP001302676"/>
    </source>
</evidence>